<gene>
    <name evidence="5" type="ORF">A2304_04120</name>
</gene>
<feature type="domain" description="Predicted membrane protein YciQ-like C-terminal" evidence="4">
    <location>
        <begin position="217"/>
        <end position="429"/>
    </location>
</feature>
<evidence type="ECO:0000256" key="1">
    <source>
        <dbReference type="SAM" id="MobiDB-lite"/>
    </source>
</evidence>
<sequence length="495" mass="54803">MTGSFASERHGIFRSIPLRYHGPYGLTQRISVDVLEVARDREPVHYTTYHDGDYLVIKIGDPDLTFSGPFTYQINYSVERAILYGETSDELYWNVSGTQWDERLPSVGAIVLMAGVPANALAAACYTGSRGSIARDCAAQIDDGSVSFSANDFLTISVSFPKGIVPEPTTWIRIGWWLSDNWRLFLLAIPPVTLFWAIRHWWKYGRDPKGRGTIVAQYEPPAGMTPTEMGTLMNARLDGKDFSAAIVHLAVRGYLKMTDHGGKKFTLTRVRESVDGLKPFEAELMDTLFGEKEEVSTKDDAKRFVAARKMVSSIVYSTMAWDGYFVRNPEQTRRNYLIAGLVFAIGSMFIGWFAWVTFPVGIILMLMALAMPKRTEKGQEAYDHARGFKEYLSRAEKYRIHWQEKEGIFEAFLPYAMSFGVARTWTKALAPQISSDWEWYYVGAGSNLGTADFADRMKSIGSAFGEVSAPRSSGGGDSGGGSSGGGFGGGGGGSW</sequence>
<feature type="region of interest" description="Disordered" evidence="1">
    <location>
        <begin position="468"/>
        <end position="495"/>
    </location>
</feature>
<evidence type="ECO:0000259" key="3">
    <source>
        <dbReference type="Pfam" id="PF09972"/>
    </source>
</evidence>
<dbReference type="InterPro" id="IPR048389">
    <property type="entry name" value="YciQ-like_C"/>
</dbReference>
<proteinExistence type="predicted"/>
<organism evidence="5 6">
    <name type="scientific">Candidatus Uhrbacteria bacterium RIFOXYB2_FULL_57_15</name>
    <dbReference type="NCBI Taxonomy" id="1802422"/>
    <lineage>
        <taxon>Bacteria</taxon>
        <taxon>Candidatus Uhriibacteriota</taxon>
    </lineage>
</organism>
<reference evidence="5 6" key="1">
    <citation type="journal article" date="2016" name="Nat. Commun.">
        <title>Thousands of microbial genomes shed light on interconnected biogeochemical processes in an aquifer system.</title>
        <authorList>
            <person name="Anantharaman K."/>
            <person name="Brown C.T."/>
            <person name="Hug L.A."/>
            <person name="Sharon I."/>
            <person name="Castelle C.J."/>
            <person name="Probst A.J."/>
            <person name="Thomas B.C."/>
            <person name="Singh A."/>
            <person name="Wilkins M.J."/>
            <person name="Karaoz U."/>
            <person name="Brodie E.L."/>
            <person name="Williams K.H."/>
            <person name="Hubbard S.S."/>
            <person name="Banfield J.F."/>
        </authorList>
    </citation>
    <scope>NUCLEOTIDE SEQUENCE [LARGE SCALE GENOMIC DNA]</scope>
</reference>
<accession>A0A1F7W801</accession>
<evidence type="ECO:0008006" key="7">
    <source>
        <dbReference type="Google" id="ProtNLM"/>
    </source>
</evidence>
<evidence type="ECO:0000256" key="2">
    <source>
        <dbReference type="SAM" id="Phobius"/>
    </source>
</evidence>
<feature type="transmembrane region" description="Helical" evidence="2">
    <location>
        <begin position="336"/>
        <end position="369"/>
    </location>
</feature>
<feature type="compositionally biased region" description="Gly residues" evidence="1">
    <location>
        <begin position="473"/>
        <end position="495"/>
    </location>
</feature>
<keyword evidence="2" id="KW-0472">Membrane</keyword>
<feature type="domain" description="DUF2207" evidence="3">
    <location>
        <begin position="4"/>
        <end position="127"/>
    </location>
</feature>
<dbReference type="EMBL" id="MGFE01000012">
    <property type="protein sequence ID" value="OGL98909.1"/>
    <property type="molecule type" value="Genomic_DNA"/>
</dbReference>
<dbReference type="Pfam" id="PF09972">
    <property type="entry name" value="DUF2207"/>
    <property type="match status" value="1"/>
</dbReference>
<keyword evidence="2" id="KW-1133">Transmembrane helix</keyword>
<dbReference type="AlphaFoldDB" id="A0A1F7W801"/>
<keyword evidence="2" id="KW-0812">Transmembrane</keyword>
<name>A0A1F7W801_9BACT</name>
<comment type="caution">
    <text evidence="5">The sequence shown here is derived from an EMBL/GenBank/DDBJ whole genome shotgun (WGS) entry which is preliminary data.</text>
</comment>
<dbReference type="Proteomes" id="UP000176501">
    <property type="component" value="Unassembled WGS sequence"/>
</dbReference>
<evidence type="ECO:0000313" key="5">
    <source>
        <dbReference type="EMBL" id="OGL98909.1"/>
    </source>
</evidence>
<protein>
    <recommendedName>
        <fullName evidence="7">DUF2207 domain-containing protein</fullName>
    </recommendedName>
</protein>
<evidence type="ECO:0000313" key="6">
    <source>
        <dbReference type="Proteomes" id="UP000176501"/>
    </source>
</evidence>
<evidence type="ECO:0000259" key="4">
    <source>
        <dbReference type="Pfam" id="PF20990"/>
    </source>
</evidence>
<dbReference type="InterPro" id="IPR018702">
    <property type="entry name" value="DUF2207"/>
</dbReference>
<dbReference type="Pfam" id="PF20990">
    <property type="entry name" value="DUF2207_C"/>
    <property type="match status" value="1"/>
</dbReference>